<dbReference type="eggNOG" id="COG3040">
    <property type="taxonomic scope" value="Bacteria"/>
</dbReference>
<dbReference type="EMBL" id="CP000230">
    <property type="protein sequence ID" value="ABC23181.1"/>
    <property type="molecule type" value="Genomic_DNA"/>
</dbReference>
<keyword evidence="5" id="KW-1185">Reference proteome</keyword>
<keyword evidence="2" id="KW-0446">Lipid-binding</keyword>
<feature type="domain" description="Lipocalin/cytosolic fatty-acid binding" evidence="3">
    <location>
        <begin position="50"/>
        <end position="188"/>
    </location>
</feature>
<comment type="similarity">
    <text evidence="1 2">Belongs to the calycin superfamily. Lipocalin family.</text>
</comment>
<dbReference type="InterPro" id="IPR000566">
    <property type="entry name" value="Lipocln_cytosolic_FA-bd_dom"/>
</dbReference>
<proteinExistence type="inferred from homology"/>
<dbReference type="GO" id="GO:0006950">
    <property type="term" value="P:response to stress"/>
    <property type="evidence" value="ECO:0007669"/>
    <property type="project" value="UniProtKB-ARBA"/>
</dbReference>
<dbReference type="SUPFAM" id="SSF50814">
    <property type="entry name" value="Lipocalins"/>
    <property type="match status" value="1"/>
</dbReference>
<dbReference type="KEGG" id="rru:Rru_A2381"/>
<dbReference type="Gene3D" id="2.40.128.20">
    <property type="match status" value="1"/>
</dbReference>
<dbReference type="Pfam" id="PF08212">
    <property type="entry name" value="Lipocalin_2"/>
    <property type="match status" value="1"/>
</dbReference>
<dbReference type="InterPro" id="IPR002446">
    <property type="entry name" value="Lipocalin_bac"/>
</dbReference>
<keyword evidence="2" id="KW-0472">Membrane</keyword>
<dbReference type="PRINTS" id="PR01171">
    <property type="entry name" value="BCTLIPOCALIN"/>
</dbReference>
<dbReference type="STRING" id="269796.Rru_A2381"/>
<gene>
    <name evidence="4" type="ordered locus">Rru_A2381</name>
</gene>
<evidence type="ECO:0000256" key="1">
    <source>
        <dbReference type="ARBA" id="ARBA00006889"/>
    </source>
</evidence>
<evidence type="ECO:0000256" key="2">
    <source>
        <dbReference type="PIRNR" id="PIRNR036893"/>
    </source>
</evidence>
<dbReference type="HOGENOM" id="CLU_068449_3_1_5"/>
<keyword evidence="2" id="KW-0449">Lipoprotein</keyword>
<sequence>MAFITMFLGDLAGDALRVARRGRAGVFGLLGMLAGCTGVPDGITPAQPFEAGRYLGPWYEVMRLDHGFERDLSDVTATYGLRPDGKISVVNKGYDTKACRWRSIEGYATFQKGPEVPSLSVTFFWPLAGGYHVFALDQADYGYALVSGPTRDYLWILARKPDLDPAIRASLVDIARENGFAVDELILVDHQGPVCKTAKAG</sequence>
<comment type="subunit">
    <text evidence="2">Homodimer.</text>
</comment>
<dbReference type="EnsemblBacteria" id="ABC23181">
    <property type="protein sequence ID" value="ABC23181"/>
    <property type="gene ID" value="Rru_A2381"/>
</dbReference>
<dbReference type="InterPro" id="IPR012674">
    <property type="entry name" value="Calycin"/>
</dbReference>
<dbReference type="AlphaFoldDB" id="Q2RRR4"/>
<organism evidence="4 5">
    <name type="scientific">Rhodospirillum rubrum (strain ATCC 11170 / ATH 1.1.1 / DSM 467 / LMG 4362 / NCIMB 8255 / S1)</name>
    <dbReference type="NCBI Taxonomy" id="269796"/>
    <lineage>
        <taxon>Bacteria</taxon>
        <taxon>Pseudomonadati</taxon>
        <taxon>Pseudomonadota</taxon>
        <taxon>Alphaproteobacteria</taxon>
        <taxon>Rhodospirillales</taxon>
        <taxon>Rhodospirillaceae</taxon>
        <taxon>Rhodospirillum</taxon>
    </lineage>
</organism>
<name>Q2RRR4_RHORT</name>
<dbReference type="PIRSF" id="PIRSF036893">
    <property type="entry name" value="Lipocalin_ApoD"/>
    <property type="match status" value="1"/>
</dbReference>
<keyword evidence="2" id="KW-0998">Cell outer membrane</keyword>
<dbReference type="PATRIC" id="fig|269796.9.peg.2482"/>
<dbReference type="Proteomes" id="UP000001929">
    <property type="component" value="Chromosome"/>
</dbReference>
<dbReference type="InterPro" id="IPR047202">
    <property type="entry name" value="Lipocalin_Blc-like_dom"/>
</dbReference>
<comment type="function">
    <text evidence="2">Involved in the storage or transport of lipids necessary for membrane maintenance under stressful conditions. Displays a binding preference for lysophospholipids.</text>
</comment>
<evidence type="ECO:0000313" key="4">
    <source>
        <dbReference type="EMBL" id="ABC23181.1"/>
    </source>
</evidence>
<dbReference type="GO" id="GO:0009279">
    <property type="term" value="C:cell outer membrane"/>
    <property type="evidence" value="ECO:0007669"/>
    <property type="project" value="UniProtKB-SubCell"/>
</dbReference>
<evidence type="ECO:0000313" key="5">
    <source>
        <dbReference type="Proteomes" id="UP000001929"/>
    </source>
</evidence>
<accession>Q2RRR4</accession>
<evidence type="ECO:0000259" key="3">
    <source>
        <dbReference type="Pfam" id="PF08212"/>
    </source>
</evidence>
<dbReference type="RefSeq" id="WP_011390134.1">
    <property type="nucleotide sequence ID" value="NC_007643.1"/>
</dbReference>
<dbReference type="PANTHER" id="PTHR10612">
    <property type="entry name" value="APOLIPOPROTEIN D"/>
    <property type="match status" value="1"/>
</dbReference>
<dbReference type="PhylomeDB" id="Q2RRR4"/>
<dbReference type="InterPro" id="IPR022271">
    <property type="entry name" value="Lipocalin_ApoD"/>
</dbReference>
<dbReference type="CDD" id="cd19438">
    <property type="entry name" value="lipocalin_Blc-like"/>
    <property type="match status" value="1"/>
</dbReference>
<dbReference type="GO" id="GO:0008289">
    <property type="term" value="F:lipid binding"/>
    <property type="evidence" value="ECO:0007669"/>
    <property type="project" value="UniProtKB-UniRule"/>
</dbReference>
<reference evidence="4 5" key="1">
    <citation type="journal article" date="2011" name="Stand. Genomic Sci.">
        <title>Complete genome sequence of Rhodospirillum rubrum type strain (S1).</title>
        <authorList>
            <person name="Munk A.C."/>
            <person name="Copeland A."/>
            <person name="Lucas S."/>
            <person name="Lapidus A."/>
            <person name="Del Rio T.G."/>
            <person name="Barry K."/>
            <person name="Detter J.C."/>
            <person name="Hammon N."/>
            <person name="Israni S."/>
            <person name="Pitluck S."/>
            <person name="Brettin T."/>
            <person name="Bruce D."/>
            <person name="Han C."/>
            <person name="Tapia R."/>
            <person name="Gilna P."/>
            <person name="Schmutz J."/>
            <person name="Larimer F."/>
            <person name="Land M."/>
            <person name="Kyrpides N.C."/>
            <person name="Mavromatis K."/>
            <person name="Richardson P."/>
            <person name="Rohde M."/>
            <person name="Goker M."/>
            <person name="Klenk H.P."/>
            <person name="Zhang Y."/>
            <person name="Roberts G.P."/>
            <person name="Reslewic S."/>
            <person name="Schwartz D.C."/>
        </authorList>
    </citation>
    <scope>NUCLEOTIDE SEQUENCE [LARGE SCALE GENOMIC DNA]</scope>
    <source>
        <strain evidence="5">ATCC 11170 / ATH 1.1.1 / DSM 467 / LMG 4362 / NCIMB 8255 / S1</strain>
    </source>
</reference>
<dbReference type="PANTHER" id="PTHR10612:SF34">
    <property type="entry name" value="APOLIPOPROTEIN D"/>
    <property type="match status" value="1"/>
</dbReference>
<protein>
    <recommendedName>
        <fullName evidence="2">Outer membrane lipoprotein Blc</fullName>
    </recommendedName>
</protein>
<comment type="subcellular location">
    <subcellularLocation>
        <location evidence="2">Cell outer membrane</location>
    </subcellularLocation>
</comment>